<evidence type="ECO:0000313" key="2">
    <source>
        <dbReference type="Proteomes" id="UP000078559"/>
    </source>
</evidence>
<organism evidence="1 2">
    <name type="scientific">Cytospora mali</name>
    <name type="common">Apple Valsa canker fungus</name>
    <name type="synonym">Valsa mali</name>
    <dbReference type="NCBI Taxonomy" id="578113"/>
    <lineage>
        <taxon>Eukaryota</taxon>
        <taxon>Fungi</taxon>
        <taxon>Dikarya</taxon>
        <taxon>Ascomycota</taxon>
        <taxon>Pezizomycotina</taxon>
        <taxon>Sordariomycetes</taxon>
        <taxon>Sordariomycetidae</taxon>
        <taxon>Diaporthales</taxon>
        <taxon>Cytosporaceae</taxon>
        <taxon>Cytospora</taxon>
    </lineage>
</organism>
<sequence length="321" mass="36070">MSPTSPRSTRYNLRSLTRETRETTVLRQQNIRYPLRRIRRVNYGRQGTSPQPVPVVDAVRLPPGRRALPINLAPLRVRQARIHIPQSCPLPFRFSLSRHALERYTQIAMQLRDGDDSWYSGQAGVLGRTKARLSALITANCAPNSTVIEALAHEVLENTPADIEVLYLGHLYGSTNKPRSERRFSRGEWARLVYLSAAHEMESSAALARVKVYLSSMQKVVALQELNGHMTCLSFRPQEREVMLFDTLRSQANINTTANCSDVAIASLFGQDDWELLIADITQQNPAANNCAFHSILRARRELLGQALDTCEAEAIQLLAV</sequence>
<gene>
    <name evidence="1" type="ORF">VM1G_12090</name>
</gene>
<accession>A0A194VJX2</accession>
<dbReference type="Proteomes" id="UP000078559">
    <property type="component" value="Unassembled WGS sequence"/>
</dbReference>
<evidence type="ECO:0000313" key="1">
    <source>
        <dbReference type="EMBL" id="KUI64439.1"/>
    </source>
</evidence>
<dbReference type="EMBL" id="KN796144">
    <property type="protein sequence ID" value="KUI64439.1"/>
    <property type="molecule type" value="Genomic_DNA"/>
</dbReference>
<reference evidence="1" key="1">
    <citation type="submission" date="2014-12" db="EMBL/GenBank/DDBJ databases">
        <title>Genome Sequence of Valsa Canker Pathogens Uncovers a Specific Adaption of Colonization on Woody Bark.</title>
        <authorList>
            <person name="Yin Z."/>
            <person name="Liu H."/>
            <person name="Gao X."/>
            <person name="Li Z."/>
            <person name="Song N."/>
            <person name="Ke X."/>
            <person name="Dai Q."/>
            <person name="Wu Y."/>
            <person name="Sun Y."/>
            <person name="Xu J.-R."/>
            <person name="Kang Z.K."/>
            <person name="Wang L."/>
            <person name="Huang L."/>
        </authorList>
    </citation>
    <scope>NUCLEOTIDE SEQUENCE [LARGE SCALE GENOMIC DNA]</scope>
    <source>
        <strain evidence="1">03-8</strain>
    </source>
</reference>
<name>A0A194VJX2_CYTMA</name>
<dbReference type="AlphaFoldDB" id="A0A194VJX2"/>
<proteinExistence type="predicted"/>
<keyword evidence="2" id="KW-1185">Reference proteome</keyword>
<protein>
    <submittedName>
        <fullName evidence="1">Uncharacterized protein</fullName>
    </submittedName>
</protein>